<reference evidence="2" key="1">
    <citation type="journal article" date="2007" name="BMC Genomics">
        <title>An unexpectedly large and loosely packed mitochondrial genome in the charophycean green alga Chlorokybus atmophyticus.</title>
        <authorList>
            <person name="Turmel M."/>
            <person name="Otis C."/>
            <person name="Lemieux C."/>
        </authorList>
    </citation>
    <scope>NUCLEOTIDE SEQUENCE</scope>
    <source>
        <strain evidence="2">SAG 48.80</strain>
    </source>
</reference>
<dbReference type="RefSeq" id="YP_001315091.1">
    <property type="nucleotide sequence ID" value="NC_009630.1"/>
</dbReference>
<gene>
    <name evidence="2" type="primary">orf274</name>
</gene>
<organism evidence="2">
    <name type="scientific">Chlorokybus atmophyticus</name>
    <name type="common">Soil alga</name>
    <dbReference type="NCBI Taxonomy" id="3144"/>
    <lineage>
        <taxon>Eukaryota</taxon>
        <taxon>Viridiplantae</taxon>
        <taxon>Streptophyta</taxon>
        <taxon>Chlorokybophyceae</taxon>
        <taxon>Chlorokybales</taxon>
        <taxon>Chlorokybaceae</taxon>
        <taxon>Chlorokybus</taxon>
    </lineage>
</organism>
<feature type="domain" description="Homing endonuclease LAGLIDADG" evidence="1">
    <location>
        <begin position="36"/>
        <end position="217"/>
    </location>
</feature>
<dbReference type="InterPro" id="IPR027434">
    <property type="entry name" value="Homing_endonucl"/>
</dbReference>
<accession>A6YE79</accession>
<dbReference type="Gene3D" id="3.10.28.10">
    <property type="entry name" value="Homing endonucleases"/>
    <property type="match status" value="2"/>
</dbReference>
<keyword evidence="2" id="KW-0255">Endonuclease</keyword>
<dbReference type="InterPro" id="IPR004860">
    <property type="entry name" value="LAGLIDADG_dom"/>
</dbReference>
<dbReference type="EMBL" id="EF463011">
    <property type="protein sequence ID" value="ABO15132.1"/>
    <property type="molecule type" value="Genomic_DNA"/>
</dbReference>
<dbReference type="AlphaFoldDB" id="A6YE79"/>
<protein>
    <submittedName>
        <fullName evidence="2">Putative site-specific DNA endonuclease</fullName>
    </submittedName>
</protein>
<keyword evidence="2" id="KW-0378">Hydrolase</keyword>
<dbReference type="GO" id="GO:0004519">
    <property type="term" value="F:endonuclease activity"/>
    <property type="evidence" value="ECO:0007669"/>
    <property type="project" value="UniProtKB-KW"/>
</dbReference>
<keyword evidence="2" id="KW-0496">Mitochondrion</keyword>
<evidence type="ECO:0000313" key="2">
    <source>
        <dbReference type="EMBL" id="ABO15132.1"/>
    </source>
</evidence>
<geneLocation type="mitochondrion" evidence="2"/>
<name>A6YE79_CHLAT</name>
<evidence type="ECO:0000259" key="1">
    <source>
        <dbReference type="Pfam" id="PF03161"/>
    </source>
</evidence>
<dbReference type="SUPFAM" id="SSF55608">
    <property type="entry name" value="Homing endonucleases"/>
    <property type="match status" value="1"/>
</dbReference>
<proteinExistence type="predicted"/>
<dbReference type="Pfam" id="PF03161">
    <property type="entry name" value="LAGLIDADG_2"/>
    <property type="match status" value="1"/>
</dbReference>
<sequence>MKKKQIEDIKTILTSQKEINLSRKKLKQIPLSDQCKEIILGSLLGDGSLQIQKNYKDARFYIRHSQVQEEYFQWKASRLIEISSNASIQYSEKSGYSQNKKLLFQSRALPQLTEINEMTHNGGRRLIIRRRWLNHLTPLSLAIWWLDDGSIISLGRKGVLCTDGFDEDSVKLLAHYLEVVWNVYTHVGPIKRDRKYGNYSKKLYYRLWFGTEELKKFLRIILPYIPVKSMLKKAILLYKDAELQQRWISEMKLLNPKFSEEIDLILQEKQKLRE</sequence>
<keyword evidence="2" id="KW-0540">Nuclease</keyword>
<dbReference type="GeneID" id="5309883"/>